<protein>
    <submittedName>
        <fullName evidence="1">Uncharacterized protein</fullName>
    </submittedName>
</protein>
<gene>
    <name evidence="1" type="ORF">IW256_007137</name>
</gene>
<dbReference type="AlphaFoldDB" id="A0A931DQQ4"/>
<keyword evidence="2" id="KW-1185">Reference proteome</keyword>
<proteinExistence type="predicted"/>
<sequence length="25" mass="2951">MDGRGEIMKRAPFCRIEWDRRGTGL</sequence>
<reference evidence="1" key="1">
    <citation type="submission" date="2020-11" db="EMBL/GenBank/DDBJ databases">
        <title>Sequencing the genomes of 1000 actinobacteria strains.</title>
        <authorList>
            <person name="Klenk H.-P."/>
        </authorList>
    </citation>
    <scope>NUCLEOTIDE SEQUENCE</scope>
    <source>
        <strain evidence="1">DSM 43175</strain>
    </source>
</reference>
<comment type="caution">
    <text evidence="1">The sequence shown here is derived from an EMBL/GenBank/DDBJ whole genome shotgun (WGS) entry which is preliminary data.</text>
</comment>
<evidence type="ECO:0000313" key="1">
    <source>
        <dbReference type="EMBL" id="MBG6093024.1"/>
    </source>
</evidence>
<dbReference type="Proteomes" id="UP000614047">
    <property type="component" value="Unassembled WGS sequence"/>
</dbReference>
<name>A0A931DQQ4_9ACTN</name>
<evidence type="ECO:0000313" key="2">
    <source>
        <dbReference type="Proteomes" id="UP000614047"/>
    </source>
</evidence>
<organism evidence="1 2">
    <name type="scientific">Actinomadura viridis</name>
    <dbReference type="NCBI Taxonomy" id="58110"/>
    <lineage>
        <taxon>Bacteria</taxon>
        <taxon>Bacillati</taxon>
        <taxon>Actinomycetota</taxon>
        <taxon>Actinomycetes</taxon>
        <taxon>Streptosporangiales</taxon>
        <taxon>Thermomonosporaceae</taxon>
        <taxon>Actinomadura</taxon>
    </lineage>
</organism>
<accession>A0A931DQQ4</accession>
<dbReference type="EMBL" id="JADOUA010000001">
    <property type="protein sequence ID" value="MBG6093024.1"/>
    <property type="molecule type" value="Genomic_DNA"/>
</dbReference>